<dbReference type="Gene3D" id="3.40.50.1110">
    <property type="entry name" value="SGNH hydrolase"/>
    <property type="match status" value="1"/>
</dbReference>
<gene>
    <name evidence="3" type="ORF">SAMN05444354_12572</name>
</gene>
<keyword evidence="1" id="KW-0732">Signal</keyword>
<dbReference type="Proteomes" id="UP000182719">
    <property type="component" value="Unassembled WGS sequence"/>
</dbReference>
<evidence type="ECO:0000259" key="2">
    <source>
        <dbReference type="Pfam" id="PF13472"/>
    </source>
</evidence>
<reference evidence="4" key="1">
    <citation type="submission" date="2016-10" db="EMBL/GenBank/DDBJ databases">
        <authorList>
            <person name="Varghese N."/>
            <person name="Submissions S."/>
        </authorList>
    </citation>
    <scope>NUCLEOTIDE SEQUENCE [LARGE SCALE GENOMIC DNA]</scope>
    <source>
        <strain evidence="4">DSM 17044</strain>
    </source>
</reference>
<feature type="signal peptide" evidence="1">
    <location>
        <begin position="1"/>
        <end position="25"/>
    </location>
</feature>
<dbReference type="EMBL" id="FOAP01000025">
    <property type="protein sequence ID" value="SEM89823.1"/>
    <property type="molecule type" value="Genomic_DNA"/>
</dbReference>
<name>A0A1H8C417_STIAU</name>
<dbReference type="AlphaFoldDB" id="A0A1H8C417"/>
<dbReference type="CDD" id="cd01833">
    <property type="entry name" value="XynB_like"/>
    <property type="match status" value="1"/>
</dbReference>
<protein>
    <submittedName>
        <fullName evidence="3">Lysophospholipase L1</fullName>
    </submittedName>
</protein>
<dbReference type="PANTHER" id="PTHR30383:SF2">
    <property type="entry name" value="CELLULOSE-BINDING PROTEIN"/>
    <property type="match status" value="1"/>
</dbReference>
<keyword evidence="4" id="KW-1185">Reference proteome</keyword>
<evidence type="ECO:0000313" key="4">
    <source>
        <dbReference type="Proteomes" id="UP000182719"/>
    </source>
</evidence>
<feature type="domain" description="SGNH hydrolase-type esterase" evidence="2">
    <location>
        <begin position="37"/>
        <end position="221"/>
    </location>
</feature>
<sequence length="235" mass="24753">MSLKKLRVTLSAVMLCASSCGLAEASPALAVKKVMPLGDSITQAASGRESYRCALWQKLKAGGSSVDFVGSLTGGNGGANTCTASGFDFQHEGHWGWRADQILAQISTWAANTRPDIALIHLGTNDMLQGQTADSTLQELSQIIDRLRAANPNVRIFLAQLIPATNATGAAAIQALNQRIPGLAASKSTAASPVTVVDQWTGFSAPADTYDGIHPNPTGEAKMAERWYQAIRSSL</sequence>
<dbReference type="InterPro" id="IPR051532">
    <property type="entry name" value="Ester_Hydrolysis_Enzymes"/>
</dbReference>
<dbReference type="InterPro" id="IPR013830">
    <property type="entry name" value="SGNH_hydro"/>
</dbReference>
<feature type="chain" id="PRO_5010227572" evidence="1">
    <location>
        <begin position="26"/>
        <end position="235"/>
    </location>
</feature>
<proteinExistence type="predicted"/>
<dbReference type="GO" id="GO:0004622">
    <property type="term" value="F:phosphatidylcholine lysophospholipase activity"/>
    <property type="evidence" value="ECO:0007669"/>
    <property type="project" value="TreeGrafter"/>
</dbReference>
<evidence type="ECO:0000313" key="3">
    <source>
        <dbReference type="EMBL" id="SEM89823.1"/>
    </source>
</evidence>
<accession>A0A1H8C417</accession>
<dbReference type="InterPro" id="IPR036514">
    <property type="entry name" value="SGNH_hydro_sf"/>
</dbReference>
<dbReference type="Pfam" id="PF13472">
    <property type="entry name" value="Lipase_GDSL_2"/>
    <property type="match status" value="1"/>
</dbReference>
<dbReference type="PANTHER" id="PTHR30383">
    <property type="entry name" value="THIOESTERASE 1/PROTEASE 1/LYSOPHOSPHOLIPASE L1"/>
    <property type="match status" value="1"/>
</dbReference>
<organism evidence="3 4">
    <name type="scientific">Stigmatella aurantiaca</name>
    <dbReference type="NCBI Taxonomy" id="41"/>
    <lineage>
        <taxon>Bacteria</taxon>
        <taxon>Pseudomonadati</taxon>
        <taxon>Myxococcota</taxon>
        <taxon>Myxococcia</taxon>
        <taxon>Myxococcales</taxon>
        <taxon>Cystobacterineae</taxon>
        <taxon>Archangiaceae</taxon>
        <taxon>Stigmatella</taxon>
    </lineage>
</organism>
<dbReference type="SUPFAM" id="SSF52266">
    <property type="entry name" value="SGNH hydrolase"/>
    <property type="match status" value="1"/>
</dbReference>
<evidence type="ECO:0000256" key="1">
    <source>
        <dbReference type="SAM" id="SignalP"/>
    </source>
</evidence>